<sequence length="151" mass="17400">MKKFLLTFAALLSMTMVMAQGENGYGRKAPQQMTSEEMLSQMTNKLNLNKEQKNKVEALNKEYQDLFQRPDFGKLQGRNGNGSSDTNGRPQMTDEMKAQMKERMSRRQDYEKKLKGILSDSQYQTYQQMMPKRGHGGMGGHNHQRQSPDNQ</sequence>
<dbReference type="Gene3D" id="1.20.120.1490">
    <property type="match status" value="1"/>
</dbReference>
<organism evidence="3 4">
    <name type="scientific">Segatella cerevisiae</name>
    <dbReference type="NCBI Taxonomy" id="2053716"/>
    <lineage>
        <taxon>Bacteria</taxon>
        <taxon>Pseudomonadati</taxon>
        <taxon>Bacteroidota</taxon>
        <taxon>Bacteroidia</taxon>
        <taxon>Bacteroidales</taxon>
        <taxon>Prevotellaceae</taxon>
        <taxon>Segatella</taxon>
    </lineage>
</organism>
<feature type="compositionally biased region" description="Polar residues" evidence="1">
    <location>
        <begin position="81"/>
        <end position="90"/>
    </location>
</feature>
<feature type="compositionally biased region" description="Basic and acidic residues" evidence="1">
    <location>
        <begin position="92"/>
        <end position="114"/>
    </location>
</feature>
<evidence type="ECO:0000256" key="2">
    <source>
        <dbReference type="SAM" id="SignalP"/>
    </source>
</evidence>
<dbReference type="RefSeq" id="WP_252760030.1">
    <property type="nucleotide sequence ID" value="NZ_JAMXLY010000005.1"/>
</dbReference>
<reference evidence="3 4" key="1">
    <citation type="submission" date="2022-06" db="EMBL/GenBank/DDBJ databases">
        <title>A taxonomic note on the genus Prevotella: Description of four novel genera and emended description of the genera Hallella and Xylanibacter.</title>
        <authorList>
            <person name="Hitch T.C.A."/>
        </authorList>
    </citation>
    <scope>NUCLEOTIDE SEQUENCE [LARGE SCALE GENOMIC DNA]</scope>
    <source>
        <strain evidence="3 4">DSM 100619</strain>
    </source>
</reference>
<evidence type="ECO:0000313" key="3">
    <source>
        <dbReference type="EMBL" id="MCO6024667.1"/>
    </source>
</evidence>
<feature type="compositionally biased region" description="Polar residues" evidence="1">
    <location>
        <begin position="119"/>
        <end position="128"/>
    </location>
</feature>
<keyword evidence="4" id="KW-1185">Reference proteome</keyword>
<accession>A0ABT1BUA9</accession>
<comment type="caution">
    <text evidence="3">The sequence shown here is derived from an EMBL/GenBank/DDBJ whole genome shotgun (WGS) entry which is preliminary data.</text>
</comment>
<feature type="chain" id="PRO_5047096706" evidence="2">
    <location>
        <begin position="20"/>
        <end position="151"/>
    </location>
</feature>
<protein>
    <submittedName>
        <fullName evidence="3">DUF4890 domain-containing protein</fullName>
    </submittedName>
</protein>
<feature type="region of interest" description="Disordered" evidence="1">
    <location>
        <begin position="68"/>
        <end position="151"/>
    </location>
</feature>
<dbReference type="Proteomes" id="UP001204015">
    <property type="component" value="Unassembled WGS sequence"/>
</dbReference>
<name>A0ABT1BUA9_9BACT</name>
<evidence type="ECO:0000256" key="1">
    <source>
        <dbReference type="SAM" id="MobiDB-lite"/>
    </source>
</evidence>
<feature type="signal peptide" evidence="2">
    <location>
        <begin position="1"/>
        <end position="19"/>
    </location>
</feature>
<keyword evidence="2" id="KW-0732">Signal</keyword>
<proteinExistence type="predicted"/>
<evidence type="ECO:0000313" key="4">
    <source>
        <dbReference type="Proteomes" id="UP001204015"/>
    </source>
</evidence>
<gene>
    <name evidence="3" type="ORF">NG821_02220</name>
</gene>
<dbReference type="EMBL" id="JAMXLY010000005">
    <property type="protein sequence ID" value="MCO6024667.1"/>
    <property type="molecule type" value="Genomic_DNA"/>
</dbReference>